<sequence>MSSIGLNLYDVTDTVDKLMAKQYIKYFQLQTAKSAEQIQLTAYGSLQSLFTTFQQKMKSLGEAFDTIAYQAVSSNSAIVNAVVTGNGVGSGSHTLTVTQLAQAQRYSSQAVFSSRSTGLGFDETLTFTNGGAENFSIDIDSGDSLEAIRDKINNAQDNIGVSAAIVTSTGTGGALQYNLVLTASEGTANQVAITGDTGNHFDFTETVAAADAEFTFDGYNEVRSSNAVDGVMDGLSFTLSALGTATVTTSSNNVNVGEKVKSALIDMLAAYNQIITFLDGNQYVTSKDENSKQSTTLVNNVFGFIKSRLQTAMNTAFNGAGGVHTLRDAGIVISPSTKVTDQYDTARESTSIGSLMIDIKPQDAYDGSTTMDWLLNNDFNALKDFFTNEDSGLFANVNDMIDNHIISSESDGIIKNAMDSVQKQAAYTDKQITSEKDRLDLVKAGLIDQFSRLNGVISYYQNISDALEKQYAYLDNLIRSGK</sequence>
<evidence type="ECO:0000259" key="7">
    <source>
        <dbReference type="Pfam" id="PF07195"/>
    </source>
</evidence>
<dbReference type="PANTHER" id="PTHR30288:SF0">
    <property type="entry name" value="FLAGELLAR HOOK-ASSOCIATED PROTEIN 2"/>
    <property type="match status" value="1"/>
</dbReference>
<keyword evidence="9" id="KW-1185">Reference proteome</keyword>
<dbReference type="GO" id="GO:0005576">
    <property type="term" value="C:extracellular region"/>
    <property type="evidence" value="ECO:0007669"/>
    <property type="project" value="UniProtKB-SubCell"/>
</dbReference>
<dbReference type="InterPro" id="IPR040026">
    <property type="entry name" value="FliD"/>
</dbReference>
<comment type="similarity">
    <text evidence="1 5">Belongs to the FliD family.</text>
</comment>
<dbReference type="InterPro" id="IPR010810">
    <property type="entry name" value="Flagellin_hook_IN_motif"/>
</dbReference>
<dbReference type="GO" id="GO:0071973">
    <property type="term" value="P:bacterial-type flagellum-dependent cell motility"/>
    <property type="evidence" value="ECO:0007669"/>
    <property type="project" value="TreeGrafter"/>
</dbReference>
<evidence type="ECO:0000313" key="9">
    <source>
        <dbReference type="Proteomes" id="UP000324194"/>
    </source>
</evidence>
<keyword evidence="8" id="KW-0969">Cilium</keyword>
<evidence type="ECO:0000256" key="1">
    <source>
        <dbReference type="ARBA" id="ARBA00009764"/>
    </source>
</evidence>
<dbReference type="Pfam" id="PF02465">
    <property type="entry name" value="FliD_N"/>
    <property type="match status" value="1"/>
</dbReference>
<evidence type="ECO:0000313" key="8">
    <source>
        <dbReference type="EMBL" id="VVC77091.1"/>
    </source>
</evidence>
<evidence type="ECO:0000256" key="3">
    <source>
        <dbReference type="ARBA" id="ARBA00023054"/>
    </source>
</evidence>
<evidence type="ECO:0000259" key="6">
    <source>
        <dbReference type="Pfam" id="PF02465"/>
    </source>
</evidence>
<dbReference type="GO" id="GO:0009424">
    <property type="term" value="C:bacterial-type flagellum hook"/>
    <property type="evidence" value="ECO:0007669"/>
    <property type="project" value="UniProtKB-UniRule"/>
</dbReference>
<feature type="domain" description="Flagellar hook-associated protein 2 C-terminal" evidence="7">
    <location>
        <begin position="209"/>
        <end position="461"/>
    </location>
</feature>
<dbReference type="GO" id="GO:0007155">
    <property type="term" value="P:cell adhesion"/>
    <property type="evidence" value="ECO:0007669"/>
    <property type="project" value="InterPro"/>
</dbReference>
<accession>A0A5E4PL10</accession>
<evidence type="ECO:0000256" key="5">
    <source>
        <dbReference type="RuleBase" id="RU362066"/>
    </source>
</evidence>
<keyword evidence="8" id="KW-0966">Cell projection</keyword>
<evidence type="ECO:0000256" key="2">
    <source>
        <dbReference type="ARBA" id="ARBA00011255"/>
    </source>
</evidence>
<dbReference type="Proteomes" id="UP000324194">
    <property type="component" value="Chromosome 2"/>
</dbReference>
<gene>
    <name evidence="8" type="primary">fliD</name>
    <name evidence="8" type="ORF">AQUSIP_24180</name>
</gene>
<protein>
    <recommendedName>
        <fullName evidence="5">Flagellar hook-associated protein 2</fullName>
        <shortName evidence="5">HAP2</shortName>
    </recommendedName>
    <alternativeName>
        <fullName evidence="5">Flagellar cap protein</fullName>
    </alternativeName>
</protein>
<comment type="subunit">
    <text evidence="2 5">Homopentamer.</text>
</comment>
<dbReference type="AlphaFoldDB" id="A0A5E4PL10"/>
<dbReference type="Pfam" id="PF07196">
    <property type="entry name" value="Flagellin_IN"/>
    <property type="match status" value="1"/>
</dbReference>
<dbReference type="RefSeq" id="WP_148340488.1">
    <property type="nucleotide sequence ID" value="NZ_LR699120.1"/>
</dbReference>
<dbReference type="GO" id="GO:0009421">
    <property type="term" value="C:bacterial-type flagellum filament cap"/>
    <property type="evidence" value="ECO:0007669"/>
    <property type="project" value="InterPro"/>
</dbReference>
<keyword evidence="5" id="KW-0964">Secreted</keyword>
<dbReference type="PANTHER" id="PTHR30288">
    <property type="entry name" value="FLAGELLAR CAP/ASSEMBLY PROTEIN FLID"/>
    <property type="match status" value="1"/>
</dbReference>
<comment type="function">
    <text evidence="5">Required for morphogenesis and for the elongation of the flagellar filament by facilitating polymerization of the flagellin monomers at the tip of growing filament. Forms a capping structure, which prevents flagellin subunits (transported through the central channel of the flagellum) from leaking out without polymerization at the distal end.</text>
</comment>
<dbReference type="EMBL" id="LR699120">
    <property type="protein sequence ID" value="VVC77091.1"/>
    <property type="molecule type" value="Genomic_DNA"/>
</dbReference>
<name>A0A5E4PL10_9COXI</name>
<dbReference type="Pfam" id="PF07195">
    <property type="entry name" value="FliD_C"/>
    <property type="match status" value="1"/>
</dbReference>
<keyword evidence="4 5" id="KW-0975">Bacterial flagellum</keyword>
<keyword evidence="3" id="KW-0175">Coiled coil</keyword>
<organism evidence="8 9">
    <name type="scientific">Aquicella siphonis</name>
    <dbReference type="NCBI Taxonomy" id="254247"/>
    <lineage>
        <taxon>Bacteria</taxon>
        <taxon>Pseudomonadati</taxon>
        <taxon>Pseudomonadota</taxon>
        <taxon>Gammaproteobacteria</taxon>
        <taxon>Legionellales</taxon>
        <taxon>Coxiellaceae</taxon>
        <taxon>Aquicella</taxon>
    </lineage>
</organism>
<comment type="subcellular location">
    <subcellularLocation>
        <location evidence="5">Secreted</location>
    </subcellularLocation>
    <subcellularLocation>
        <location evidence="5">Bacterial flagellum</location>
    </subcellularLocation>
</comment>
<proteinExistence type="inferred from homology"/>
<keyword evidence="8" id="KW-0282">Flagellum</keyword>
<feature type="domain" description="Flagellar hook-associated protein 2 N-terminal" evidence="6">
    <location>
        <begin position="9"/>
        <end position="104"/>
    </location>
</feature>
<evidence type="ECO:0000256" key="4">
    <source>
        <dbReference type="ARBA" id="ARBA00023143"/>
    </source>
</evidence>
<dbReference type="InterPro" id="IPR010809">
    <property type="entry name" value="FliD_C"/>
</dbReference>
<dbReference type="InterPro" id="IPR003481">
    <property type="entry name" value="FliD_N"/>
</dbReference>
<dbReference type="KEGG" id="asip:AQUSIP_24180"/>
<dbReference type="OrthoDB" id="5980200at2"/>
<reference evidence="8 9" key="1">
    <citation type="submission" date="2019-08" db="EMBL/GenBank/DDBJ databases">
        <authorList>
            <person name="Guy L."/>
        </authorList>
    </citation>
    <scope>NUCLEOTIDE SEQUENCE [LARGE SCALE GENOMIC DNA]</scope>
    <source>
        <strain evidence="8 9">SGT-108</strain>
    </source>
</reference>